<dbReference type="InterPro" id="IPR036291">
    <property type="entry name" value="NAD(P)-bd_dom_sf"/>
</dbReference>
<dbReference type="GO" id="GO:0016020">
    <property type="term" value="C:membrane"/>
    <property type="evidence" value="ECO:0007669"/>
    <property type="project" value="TreeGrafter"/>
</dbReference>
<dbReference type="Proteomes" id="UP000027647">
    <property type="component" value="Unassembled WGS sequence"/>
</dbReference>
<keyword evidence="6" id="KW-1185">Reference proteome</keyword>
<dbReference type="RefSeq" id="WP_034957440.1">
    <property type="nucleotide sequence ID" value="NZ_JMIW01000001.1"/>
</dbReference>
<evidence type="ECO:0000256" key="2">
    <source>
        <dbReference type="ARBA" id="ARBA00023002"/>
    </source>
</evidence>
<dbReference type="STRING" id="1044.EH31_00520"/>
<dbReference type="eggNOG" id="COG3967">
    <property type="taxonomic scope" value="Bacteria"/>
</dbReference>
<dbReference type="PROSITE" id="PS00061">
    <property type="entry name" value="ADH_SHORT"/>
    <property type="match status" value="1"/>
</dbReference>
<evidence type="ECO:0000313" key="6">
    <source>
        <dbReference type="Proteomes" id="UP000027647"/>
    </source>
</evidence>
<organism evidence="5 6">
    <name type="scientific">Erythrobacter longus</name>
    <dbReference type="NCBI Taxonomy" id="1044"/>
    <lineage>
        <taxon>Bacteria</taxon>
        <taxon>Pseudomonadati</taxon>
        <taxon>Pseudomonadota</taxon>
        <taxon>Alphaproteobacteria</taxon>
        <taxon>Sphingomonadales</taxon>
        <taxon>Erythrobacteraceae</taxon>
        <taxon>Erythrobacter/Porphyrobacter group</taxon>
        <taxon>Erythrobacter</taxon>
    </lineage>
</organism>
<dbReference type="SMART" id="SM00822">
    <property type="entry name" value="PKS_KR"/>
    <property type="match status" value="1"/>
</dbReference>
<proteinExistence type="inferred from homology"/>
<dbReference type="PANTHER" id="PTHR44196:SF1">
    <property type="entry name" value="DEHYDROGENASE_REDUCTASE SDR FAMILY MEMBER 7B"/>
    <property type="match status" value="1"/>
</dbReference>
<protein>
    <submittedName>
        <fullName evidence="5">Short-chain dehydrogenase</fullName>
    </submittedName>
</protein>
<dbReference type="Pfam" id="PF00106">
    <property type="entry name" value="adh_short"/>
    <property type="match status" value="1"/>
</dbReference>
<dbReference type="OrthoDB" id="9810734at2"/>
<feature type="domain" description="Ketoreductase" evidence="4">
    <location>
        <begin position="6"/>
        <end position="183"/>
    </location>
</feature>
<dbReference type="AlphaFoldDB" id="A0A074M8S7"/>
<dbReference type="PRINTS" id="PR00080">
    <property type="entry name" value="SDRFAMILY"/>
</dbReference>
<dbReference type="InterPro" id="IPR057326">
    <property type="entry name" value="KR_dom"/>
</dbReference>
<evidence type="ECO:0000256" key="3">
    <source>
        <dbReference type="RuleBase" id="RU000363"/>
    </source>
</evidence>
<gene>
    <name evidence="5" type="ORF">EH31_00520</name>
</gene>
<dbReference type="PRINTS" id="PR00081">
    <property type="entry name" value="GDHRDH"/>
</dbReference>
<dbReference type="PANTHER" id="PTHR44196">
    <property type="entry name" value="DEHYDROGENASE/REDUCTASE SDR FAMILY MEMBER 7B"/>
    <property type="match status" value="1"/>
</dbReference>
<dbReference type="Gene3D" id="3.40.50.720">
    <property type="entry name" value="NAD(P)-binding Rossmann-like Domain"/>
    <property type="match status" value="1"/>
</dbReference>
<dbReference type="EMBL" id="JMIW01000001">
    <property type="protein sequence ID" value="KEO91181.1"/>
    <property type="molecule type" value="Genomic_DNA"/>
</dbReference>
<comment type="similarity">
    <text evidence="1 3">Belongs to the short-chain dehydrogenases/reductases (SDR) family.</text>
</comment>
<reference evidence="5 6" key="1">
    <citation type="submission" date="2014-04" db="EMBL/GenBank/DDBJ databases">
        <title>A comprehensive comparison of genomes of Erythrobacter spp. strains.</title>
        <authorList>
            <person name="Zheng Q."/>
        </authorList>
    </citation>
    <scope>NUCLEOTIDE SEQUENCE [LARGE SCALE GENOMIC DNA]</scope>
    <source>
        <strain evidence="5 6">DSM 6997</strain>
    </source>
</reference>
<sequence>MDLKGKHVLLTGGTNGIGKALAFQLRDAGANVVVTGRNAERVAAMRAEGFEVIEAGLSNAAGVDALVDGWGDRALDVLINNAGQLVDHDFRKMPPDSDAADDAIYANLNAPIRLATALMSHLQSRPEASIVNVTSGLAIAPAARQPVYCATKSGLRFYTLALREQLKGTRIKVIEALPPVVDTQMNDGNPMKKMPVEECARQILKAILNDREEANIGMTKALRFAESLSPGLAKRVTLRF</sequence>
<comment type="caution">
    <text evidence="5">The sequence shown here is derived from an EMBL/GenBank/DDBJ whole genome shotgun (WGS) entry which is preliminary data.</text>
</comment>
<dbReference type="SUPFAM" id="SSF51735">
    <property type="entry name" value="NAD(P)-binding Rossmann-fold domains"/>
    <property type="match status" value="1"/>
</dbReference>
<accession>A0A074M8S7</accession>
<evidence type="ECO:0000256" key="1">
    <source>
        <dbReference type="ARBA" id="ARBA00006484"/>
    </source>
</evidence>
<dbReference type="InterPro" id="IPR002347">
    <property type="entry name" value="SDR_fam"/>
</dbReference>
<keyword evidence="2" id="KW-0560">Oxidoreductase</keyword>
<dbReference type="InterPro" id="IPR020904">
    <property type="entry name" value="Sc_DH/Rdtase_CS"/>
</dbReference>
<evidence type="ECO:0000313" key="5">
    <source>
        <dbReference type="EMBL" id="KEO91181.1"/>
    </source>
</evidence>
<evidence type="ECO:0000259" key="4">
    <source>
        <dbReference type="SMART" id="SM00822"/>
    </source>
</evidence>
<name>A0A074M8S7_ERYLO</name>
<dbReference type="GO" id="GO:0016491">
    <property type="term" value="F:oxidoreductase activity"/>
    <property type="evidence" value="ECO:0007669"/>
    <property type="project" value="UniProtKB-KW"/>
</dbReference>